<dbReference type="Proteomes" id="UP001527882">
    <property type="component" value="Unassembled WGS sequence"/>
</dbReference>
<keyword evidence="4" id="KW-1185">Reference proteome</keyword>
<evidence type="ECO:0000256" key="2">
    <source>
        <dbReference type="ARBA" id="ARBA00023002"/>
    </source>
</evidence>
<evidence type="ECO:0000313" key="3">
    <source>
        <dbReference type="EMBL" id="MCZ8516367.1"/>
    </source>
</evidence>
<dbReference type="Pfam" id="PF00106">
    <property type="entry name" value="adh_short"/>
    <property type="match status" value="1"/>
</dbReference>
<evidence type="ECO:0000256" key="1">
    <source>
        <dbReference type="ARBA" id="ARBA00006484"/>
    </source>
</evidence>
<dbReference type="PANTHER" id="PTHR44196:SF1">
    <property type="entry name" value="DEHYDROGENASE_REDUCTASE SDR FAMILY MEMBER 7B"/>
    <property type="match status" value="1"/>
</dbReference>
<proteinExistence type="inferred from homology"/>
<dbReference type="Gene3D" id="3.40.50.720">
    <property type="entry name" value="NAD(P)-binding Rossmann-like Domain"/>
    <property type="match status" value="1"/>
</dbReference>
<reference evidence="3 4" key="1">
    <citation type="submission" date="2022-12" db="EMBL/GenBank/DDBJ databases">
        <title>Draft genome sequence of Paenibacillus sp. dW9.</title>
        <authorList>
            <person name="Choi E.-W."/>
            <person name="Kim D.-U."/>
        </authorList>
    </citation>
    <scope>NUCLEOTIDE SEQUENCE [LARGE SCALE GENOMIC DNA]</scope>
    <source>
        <strain evidence="4">dW9</strain>
    </source>
</reference>
<organism evidence="3 4">
    <name type="scientific">Paenibacillus gyeongsangnamensis</name>
    <dbReference type="NCBI Taxonomy" id="3388067"/>
    <lineage>
        <taxon>Bacteria</taxon>
        <taxon>Bacillati</taxon>
        <taxon>Bacillota</taxon>
        <taxon>Bacilli</taxon>
        <taxon>Bacillales</taxon>
        <taxon>Paenibacillaceae</taxon>
        <taxon>Paenibacillus</taxon>
    </lineage>
</organism>
<accession>A0ABT4QHT4</accession>
<dbReference type="InterPro" id="IPR002347">
    <property type="entry name" value="SDR_fam"/>
</dbReference>
<gene>
    <name evidence="3" type="ORF">O9H85_29045</name>
</gene>
<keyword evidence="2" id="KW-0560">Oxidoreductase</keyword>
<dbReference type="EMBL" id="JAQAGZ010000023">
    <property type="protein sequence ID" value="MCZ8516367.1"/>
    <property type="molecule type" value="Genomic_DNA"/>
</dbReference>
<dbReference type="InterPro" id="IPR036291">
    <property type="entry name" value="NAD(P)-bd_dom_sf"/>
</dbReference>
<protein>
    <submittedName>
        <fullName evidence="3">SDR family NAD(P)-dependent oxidoreductase</fullName>
    </submittedName>
</protein>
<dbReference type="PRINTS" id="PR00081">
    <property type="entry name" value="GDHRDH"/>
</dbReference>
<dbReference type="CDD" id="cd05233">
    <property type="entry name" value="SDR_c"/>
    <property type="match status" value="1"/>
</dbReference>
<sequence>MRNQMRLDGKTAIVNGAGTGLGRAVALALAAKGVRVLICGRRPGKLEAVAAEIAAAGGTAWAVPADVSREEAVRMLVARSAERFGSLDIVINNAAVFEPGRVVETSLKDWNEQIAVN</sequence>
<comment type="similarity">
    <text evidence="1">Belongs to the short-chain dehydrogenases/reductases (SDR) family.</text>
</comment>
<dbReference type="PANTHER" id="PTHR44196">
    <property type="entry name" value="DEHYDROGENASE/REDUCTASE SDR FAMILY MEMBER 7B"/>
    <property type="match status" value="1"/>
</dbReference>
<dbReference type="RefSeq" id="WP_269884900.1">
    <property type="nucleotide sequence ID" value="NZ_JAQAGZ010000023.1"/>
</dbReference>
<comment type="caution">
    <text evidence="3">The sequence shown here is derived from an EMBL/GenBank/DDBJ whole genome shotgun (WGS) entry which is preliminary data.</text>
</comment>
<evidence type="ECO:0000313" key="4">
    <source>
        <dbReference type="Proteomes" id="UP001527882"/>
    </source>
</evidence>
<dbReference type="SUPFAM" id="SSF51735">
    <property type="entry name" value="NAD(P)-binding Rossmann-fold domains"/>
    <property type="match status" value="1"/>
</dbReference>
<name>A0ABT4QHT4_9BACL</name>